<dbReference type="PANTHER" id="PTHR46392:SF1">
    <property type="entry name" value="DUAL SERINE_THREONINE AND TYROSINE PROTEIN KINASE"/>
    <property type="match status" value="1"/>
</dbReference>
<dbReference type="InParanoid" id="A0A1X7VMD6"/>
<evidence type="ECO:0000256" key="6">
    <source>
        <dbReference type="ARBA" id="ARBA00022741"/>
    </source>
</evidence>
<keyword evidence="5" id="KW-0808">Transferase</keyword>
<dbReference type="InterPro" id="IPR008271">
    <property type="entry name" value="Ser/Thr_kinase_AS"/>
</dbReference>
<dbReference type="InterPro" id="IPR051302">
    <property type="entry name" value="Dual_SerThr-Tyr_Kinase"/>
</dbReference>
<name>A0A1X7VMD6_AMPQE</name>
<evidence type="ECO:0000256" key="12">
    <source>
        <dbReference type="ARBA" id="ARBA00042638"/>
    </source>
</evidence>
<evidence type="ECO:0000313" key="18">
    <source>
        <dbReference type="EnsemblMetazoa" id="Aqu2.1.41044_001"/>
    </source>
</evidence>
<feature type="domain" description="Protein kinase" evidence="17">
    <location>
        <begin position="643"/>
        <end position="910"/>
    </location>
</feature>
<evidence type="ECO:0000256" key="11">
    <source>
        <dbReference type="ARBA" id="ARBA00041268"/>
    </source>
</evidence>
<dbReference type="InterPro" id="IPR011009">
    <property type="entry name" value="Kinase-like_dom_sf"/>
</dbReference>
<evidence type="ECO:0000256" key="15">
    <source>
        <dbReference type="ARBA" id="ARBA00051680"/>
    </source>
</evidence>
<dbReference type="SUPFAM" id="SSF56112">
    <property type="entry name" value="Protein kinase-like (PK-like)"/>
    <property type="match status" value="1"/>
</dbReference>
<dbReference type="GO" id="GO:0070374">
    <property type="term" value="P:positive regulation of ERK1 and ERK2 cascade"/>
    <property type="evidence" value="ECO:0007669"/>
    <property type="project" value="TreeGrafter"/>
</dbReference>
<evidence type="ECO:0000256" key="4">
    <source>
        <dbReference type="ARBA" id="ARBA00022527"/>
    </source>
</evidence>
<dbReference type="GO" id="GO:0005737">
    <property type="term" value="C:cytoplasm"/>
    <property type="evidence" value="ECO:0007669"/>
    <property type="project" value="UniProtKB-SubCell"/>
</dbReference>
<comment type="catalytic activity">
    <reaction evidence="13">
        <text>L-seryl-[protein] + ATP = O-phospho-L-seryl-[protein] + ADP + H(+)</text>
        <dbReference type="Rhea" id="RHEA:17989"/>
        <dbReference type="Rhea" id="RHEA-COMP:9863"/>
        <dbReference type="Rhea" id="RHEA-COMP:11604"/>
        <dbReference type="ChEBI" id="CHEBI:15378"/>
        <dbReference type="ChEBI" id="CHEBI:29999"/>
        <dbReference type="ChEBI" id="CHEBI:30616"/>
        <dbReference type="ChEBI" id="CHEBI:83421"/>
        <dbReference type="ChEBI" id="CHEBI:456216"/>
        <dbReference type="EC" id="2.7.12.1"/>
    </reaction>
</comment>
<evidence type="ECO:0000256" key="14">
    <source>
        <dbReference type="ARBA" id="ARBA00049308"/>
    </source>
</evidence>
<dbReference type="InterPro" id="IPR000719">
    <property type="entry name" value="Prot_kinase_dom"/>
</dbReference>
<evidence type="ECO:0000256" key="3">
    <source>
        <dbReference type="ARBA" id="ARBA00022490"/>
    </source>
</evidence>
<proteinExistence type="predicted"/>
<dbReference type="GO" id="GO:0004712">
    <property type="term" value="F:protein serine/threonine/tyrosine kinase activity"/>
    <property type="evidence" value="ECO:0007669"/>
    <property type="project" value="UniProtKB-EC"/>
</dbReference>
<dbReference type="GO" id="GO:0004713">
    <property type="term" value="F:protein tyrosine kinase activity"/>
    <property type="evidence" value="ECO:0007669"/>
    <property type="project" value="UniProtKB-KW"/>
</dbReference>
<dbReference type="KEGG" id="aqu:100632609"/>
<dbReference type="GO" id="GO:0044344">
    <property type="term" value="P:cellular response to fibroblast growth factor stimulus"/>
    <property type="evidence" value="ECO:0007669"/>
    <property type="project" value="TreeGrafter"/>
</dbReference>
<dbReference type="GO" id="GO:0043066">
    <property type="term" value="P:negative regulation of apoptotic process"/>
    <property type="evidence" value="ECO:0007669"/>
    <property type="project" value="TreeGrafter"/>
</dbReference>
<dbReference type="PANTHER" id="PTHR46392">
    <property type="entry name" value="DUAL SERINE/THREONINE AND TYROSINE PROTEIN KINASE"/>
    <property type="match status" value="1"/>
</dbReference>
<evidence type="ECO:0000313" key="19">
    <source>
        <dbReference type="Proteomes" id="UP000007879"/>
    </source>
</evidence>
<dbReference type="GO" id="GO:0005524">
    <property type="term" value="F:ATP binding"/>
    <property type="evidence" value="ECO:0007669"/>
    <property type="project" value="UniProtKB-UniRule"/>
</dbReference>
<evidence type="ECO:0000256" key="16">
    <source>
        <dbReference type="PROSITE-ProRule" id="PRU10141"/>
    </source>
</evidence>
<evidence type="ECO:0000259" key="17">
    <source>
        <dbReference type="PROSITE" id="PS50011"/>
    </source>
</evidence>
<dbReference type="eggNOG" id="KOG0192">
    <property type="taxonomic scope" value="Eukaryota"/>
</dbReference>
<dbReference type="EnsemblMetazoa" id="XM_003383675.3">
    <property type="protein sequence ID" value="XP_003383723.2"/>
    <property type="gene ID" value="LOC100632609"/>
</dbReference>
<organism evidence="18">
    <name type="scientific">Amphimedon queenslandica</name>
    <name type="common">Sponge</name>
    <dbReference type="NCBI Taxonomy" id="400682"/>
    <lineage>
        <taxon>Eukaryota</taxon>
        <taxon>Metazoa</taxon>
        <taxon>Porifera</taxon>
        <taxon>Demospongiae</taxon>
        <taxon>Heteroscleromorpha</taxon>
        <taxon>Haplosclerida</taxon>
        <taxon>Niphatidae</taxon>
        <taxon>Amphimedon</taxon>
    </lineage>
</organism>
<sequence length="910" mass="101858">MMASPGSFGALGPERRHLAKQVVSFRHHAKKLKKIFKETVKVLSDLQDFDESLSIDSILALEAQKCISNVVSGRTALVVFGETRLRTCIVNEILGEAILPLPWESDEEWRLVHFKYKKHRVMCHTRDGYDLATDKHSGHTLPFSRIPRENICLSGPGVDPALSDATLEVGLNNPILEAGFEIICSPTARPDIQAIKKTLQVCQVELHPFFIYGHNAKQPLTEQQCQELELMRRLMPDVPLLFAVISQDGPSATVAAAMGRRPVTDSPSLVAVISHIYEQLCQLGYMKDSSSNDSMVIGPPTIGPHDNPESNPDLSFNFIPVDTIVSHFVDFTPELLNFVQCNMRQQITSAAYSLHDAHARCLQTLILYAHDLARDVLVTPRRIKYCKQMEEKLYTQLIELASKKQSEIKDIVSSSITEATDDIISEVVALELEGVNLEESGAASDAKTLRQCITIIQDHIFKQLSLHISSRLVSSVNYLRESVIGTLKRVIEGLENGDSDEGDSSRALQHILDSAYTLEFSERTSTSAVRLFLERVKQTFSGPSYKTINLRDKSWREKYTQQLIDSLSSSRLAKGICSQFRSKVSSSHESFLSAMKQLELRHSGRLKETEGQRETIRKTLTPKMARLSLSSVALRDGIVHGLPVTGRELGRGQYGVVFQCAEWAGKGPLAVKSVVPPDDKHWNDLALEFHYTWTLPRNDRVVNLVGALIDDDYSNGSSAVVLFIMPRYPRDLHAALKVGLDFGSRMQIALDVVEGIRFLHSQGLLHRDIKLKNVLLDASNRGTLTDLGFCKPEAMMTCTIVGTPIHMAPELFGGTYDSAVDIYAFGILFWYICSNDTKLPGAFDTCQNKEQLWNAVRKGLRPERLPRFDVDCWELMCSCWEGDKENRPLVGDIALRIALIMKRIGRKPLF</sequence>
<evidence type="ECO:0000256" key="5">
    <source>
        <dbReference type="ARBA" id="ARBA00022679"/>
    </source>
</evidence>
<keyword evidence="6 16" id="KW-0547">Nucleotide-binding</keyword>
<dbReference type="EC" id="2.7.12.1" evidence="2"/>
<evidence type="ECO:0000256" key="8">
    <source>
        <dbReference type="ARBA" id="ARBA00022840"/>
    </source>
</evidence>
<keyword evidence="19" id="KW-1185">Reference proteome</keyword>
<keyword evidence="4" id="KW-0723">Serine/threonine-protein kinase</keyword>
<dbReference type="PROSITE" id="PS50011">
    <property type="entry name" value="PROTEIN_KINASE_DOM"/>
    <property type="match status" value="1"/>
</dbReference>
<dbReference type="FunCoup" id="A0A1X7VMD6">
    <property type="interactions" value="285"/>
</dbReference>
<keyword evidence="8 16" id="KW-0067">ATP-binding</keyword>
<dbReference type="Pfam" id="PF00069">
    <property type="entry name" value="Pkinase"/>
    <property type="match status" value="1"/>
</dbReference>
<evidence type="ECO:0000256" key="10">
    <source>
        <dbReference type="ARBA" id="ARBA00040421"/>
    </source>
</evidence>
<dbReference type="SMART" id="SM00220">
    <property type="entry name" value="S_TKc"/>
    <property type="match status" value="1"/>
</dbReference>
<evidence type="ECO:0000256" key="7">
    <source>
        <dbReference type="ARBA" id="ARBA00022777"/>
    </source>
</evidence>
<evidence type="ECO:0000256" key="1">
    <source>
        <dbReference type="ARBA" id="ARBA00004496"/>
    </source>
</evidence>
<accession>A0A1X7VMD6</accession>
<dbReference type="PROSITE" id="PS00107">
    <property type="entry name" value="PROTEIN_KINASE_ATP"/>
    <property type="match status" value="1"/>
</dbReference>
<protein>
    <recommendedName>
        <fullName evidence="10">Dual serine/threonine and tyrosine protein kinase</fullName>
        <ecNumber evidence="2">2.7.12.1</ecNumber>
    </recommendedName>
    <alternativeName>
        <fullName evidence="12">Dusty protein kinase</fullName>
    </alternativeName>
    <alternativeName>
        <fullName evidence="11">Receptor-interacting serine/threonine-protein kinase 5</fullName>
    </alternativeName>
</protein>
<comment type="catalytic activity">
    <reaction evidence="14">
        <text>L-threonyl-[protein] + ATP = O-phospho-L-threonyl-[protein] + ADP + H(+)</text>
        <dbReference type="Rhea" id="RHEA:46608"/>
        <dbReference type="Rhea" id="RHEA-COMP:11060"/>
        <dbReference type="Rhea" id="RHEA-COMP:11605"/>
        <dbReference type="ChEBI" id="CHEBI:15378"/>
        <dbReference type="ChEBI" id="CHEBI:30013"/>
        <dbReference type="ChEBI" id="CHEBI:30616"/>
        <dbReference type="ChEBI" id="CHEBI:61977"/>
        <dbReference type="ChEBI" id="CHEBI:456216"/>
        <dbReference type="EC" id="2.7.12.1"/>
    </reaction>
</comment>
<gene>
    <name evidence="18" type="primary">100632609</name>
</gene>
<dbReference type="GO" id="GO:0045743">
    <property type="term" value="P:positive regulation of fibroblast growth factor receptor signaling pathway"/>
    <property type="evidence" value="ECO:0007669"/>
    <property type="project" value="TreeGrafter"/>
</dbReference>
<dbReference type="GO" id="GO:0004674">
    <property type="term" value="F:protein serine/threonine kinase activity"/>
    <property type="evidence" value="ECO:0007669"/>
    <property type="project" value="UniProtKB-KW"/>
</dbReference>
<keyword evidence="9" id="KW-0829">Tyrosine-protein kinase</keyword>
<comment type="catalytic activity">
    <reaction evidence="15">
        <text>L-tyrosyl-[protein] + ATP = O-phospho-L-tyrosyl-[protein] + ADP + H(+)</text>
        <dbReference type="Rhea" id="RHEA:10596"/>
        <dbReference type="Rhea" id="RHEA-COMP:10136"/>
        <dbReference type="Rhea" id="RHEA-COMP:20101"/>
        <dbReference type="ChEBI" id="CHEBI:15378"/>
        <dbReference type="ChEBI" id="CHEBI:30616"/>
        <dbReference type="ChEBI" id="CHEBI:46858"/>
        <dbReference type="ChEBI" id="CHEBI:61978"/>
        <dbReference type="ChEBI" id="CHEBI:456216"/>
        <dbReference type="EC" id="2.7.12.1"/>
    </reaction>
</comment>
<feature type="binding site" evidence="16">
    <location>
        <position position="672"/>
    </location>
    <ligand>
        <name>ATP</name>
        <dbReference type="ChEBI" id="CHEBI:30616"/>
    </ligand>
</feature>
<evidence type="ECO:0000256" key="9">
    <source>
        <dbReference type="ARBA" id="ARBA00023137"/>
    </source>
</evidence>
<evidence type="ECO:0000256" key="13">
    <source>
        <dbReference type="ARBA" id="ARBA00049003"/>
    </source>
</evidence>
<evidence type="ECO:0000256" key="2">
    <source>
        <dbReference type="ARBA" id="ARBA00013203"/>
    </source>
</evidence>
<dbReference type="PROSITE" id="PS00108">
    <property type="entry name" value="PROTEIN_KINASE_ST"/>
    <property type="match status" value="1"/>
</dbReference>
<dbReference type="EnsemblMetazoa" id="Aqu2.1.41044_001">
    <property type="protein sequence ID" value="Aqu2.1.41044_001"/>
    <property type="gene ID" value="Aqu2.1.41044"/>
</dbReference>
<dbReference type="STRING" id="400682.A0A1X7VMD6"/>
<dbReference type="Proteomes" id="UP000007879">
    <property type="component" value="Unassembled WGS sequence"/>
</dbReference>
<reference evidence="18" key="2">
    <citation type="submission" date="2017-05" db="UniProtKB">
        <authorList>
            <consortium name="EnsemblMetazoa"/>
        </authorList>
    </citation>
    <scope>IDENTIFICATION</scope>
</reference>
<dbReference type="Gene3D" id="1.10.510.10">
    <property type="entry name" value="Transferase(Phosphotransferase) domain 1"/>
    <property type="match status" value="1"/>
</dbReference>
<dbReference type="OrthoDB" id="122279at2759"/>
<dbReference type="InterPro" id="IPR017441">
    <property type="entry name" value="Protein_kinase_ATP_BS"/>
</dbReference>
<reference evidence="19" key="1">
    <citation type="journal article" date="2010" name="Nature">
        <title>The Amphimedon queenslandica genome and the evolution of animal complexity.</title>
        <authorList>
            <person name="Srivastava M."/>
            <person name="Simakov O."/>
            <person name="Chapman J."/>
            <person name="Fahey B."/>
            <person name="Gauthier M.E."/>
            <person name="Mitros T."/>
            <person name="Richards G.S."/>
            <person name="Conaco C."/>
            <person name="Dacre M."/>
            <person name="Hellsten U."/>
            <person name="Larroux C."/>
            <person name="Putnam N.H."/>
            <person name="Stanke M."/>
            <person name="Adamska M."/>
            <person name="Darling A."/>
            <person name="Degnan S.M."/>
            <person name="Oakley T.H."/>
            <person name="Plachetzki D.C."/>
            <person name="Zhai Y."/>
            <person name="Adamski M."/>
            <person name="Calcino A."/>
            <person name="Cummins S.F."/>
            <person name="Goodstein D.M."/>
            <person name="Harris C."/>
            <person name="Jackson D.J."/>
            <person name="Leys S.P."/>
            <person name="Shu S."/>
            <person name="Woodcroft B.J."/>
            <person name="Vervoort M."/>
            <person name="Kosik K.S."/>
            <person name="Manning G."/>
            <person name="Degnan B.M."/>
            <person name="Rokhsar D.S."/>
        </authorList>
    </citation>
    <scope>NUCLEOTIDE SEQUENCE [LARGE SCALE GENOMIC DNA]</scope>
</reference>
<keyword evidence="7" id="KW-0418">Kinase</keyword>
<keyword evidence="3" id="KW-0963">Cytoplasm</keyword>
<dbReference type="AlphaFoldDB" id="A0A1X7VMD6"/>
<comment type="subcellular location">
    <subcellularLocation>
        <location evidence="1">Cytoplasm</location>
    </subcellularLocation>
</comment>